<feature type="compositionally biased region" description="Basic and acidic residues" evidence="1">
    <location>
        <begin position="286"/>
        <end position="299"/>
    </location>
</feature>
<name>A0A4Z0R0L5_9FIRM</name>
<dbReference type="PIRSF" id="PIRSF029215">
    <property type="entry name" value="UCP029215"/>
    <property type="match status" value="1"/>
</dbReference>
<evidence type="ECO:0000313" key="2">
    <source>
        <dbReference type="EMBL" id="TGE35885.1"/>
    </source>
</evidence>
<feature type="region of interest" description="Disordered" evidence="1">
    <location>
        <begin position="230"/>
        <end position="274"/>
    </location>
</feature>
<dbReference type="OrthoDB" id="9813763at2"/>
<sequence>MNYYGDKISENMRVTPEGYLVCENVPIGRTGYMEYLGRELPAAFNEPSGDIFKVYRRPEELFSVATIASFEGKPVTNTHPTANLDVNTVSMIERGHTQNIRRDGDFLIADLHVNDAGLISEIQNKLKREVSSGYDCSWHKVSEGVYEQREIIGNHVAVVSAGRAGPKIAIMDSALTDDLAPNNPLPNTDSKPNTGGKKKMGKMSKQFLTALGFKHYAADAEPEDIAKAMDAMSEEDEKKEPAKDAEPEKKEPAKDADPAPDNQAQENAEFKKLADKIKALEDEVAELKKGKAGDSKEDAEAVMDAIEEDLDKEAKDADPEEDDKKEPAKDADPDPEKKPAADAGLRKFVADMKPIIMAIPDEKVRLETAKKFASTVHDARSSRADNGYGDILLATAANKKAAMDAFNVQRKPVAEQSEEACKNWSAAGEKMRGGK</sequence>
<protein>
    <submittedName>
        <fullName evidence="2">DUF2213 domain-containing protein</fullName>
    </submittedName>
</protein>
<feature type="compositionally biased region" description="Basic and acidic residues" evidence="1">
    <location>
        <begin position="236"/>
        <end position="257"/>
    </location>
</feature>
<feature type="region of interest" description="Disordered" evidence="1">
    <location>
        <begin position="177"/>
        <end position="201"/>
    </location>
</feature>
<keyword evidence="3" id="KW-1185">Reference proteome</keyword>
<dbReference type="Proteomes" id="UP000298460">
    <property type="component" value="Unassembled WGS sequence"/>
</dbReference>
<dbReference type="Pfam" id="PF09979">
    <property type="entry name" value="DUF2213"/>
    <property type="match status" value="1"/>
</dbReference>
<proteinExistence type="predicted"/>
<dbReference type="RefSeq" id="WP_135550848.1">
    <property type="nucleotide sequence ID" value="NZ_SPQQ01000010.1"/>
</dbReference>
<evidence type="ECO:0000256" key="1">
    <source>
        <dbReference type="SAM" id="MobiDB-lite"/>
    </source>
</evidence>
<gene>
    <name evidence="2" type="ORF">E4K67_22475</name>
</gene>
<feature type="compositionally biased region" description="Basic and acidic residues" evidence="1">
    <location>
        <begin position="312"/>
        <end position="343"/>
    </location>
</feature>
<organism evidence="2 3">
    <name type="scientific">Desulfosporosinus fructosivorans</name>
    <dbReference type="NCBI Taxonomy" id="2018669"/>
    <lineage>
        <taxon>Bacteria</taxon>
        <taxon>Bacillati</taxon>
        <taxon>Bacillota</taxon>
        <taxon>Clostridia</taxon>
        <taxon>Eubacteriales</taxon>
        <taxon>Desulfitobacteriaceae</taxon>
        <taxon>Desulfosporosinus</taxon>
    </lineage>
</organism>
<dbReference type="EMBL" id="SPQQ01000010">
    <property type="protein sequence ID" value="TGE35885.1"/>
    <property type="molecule type" value="Genomic_DNA"/>
</dbReference>
<feature type="region of interest" description="Disordered" evidence="1">
    <location>
        <begin position="286"/>
        <end position="343"/>
    </location>
</feature>
<reference evidence="2 3" key="1">
    <citation type="submission" date="2019-03" db="EMBL/GenBank/DDBJ databases">
        <title>Draft Genome Sequence of Desulfosporosinus fructosivorans Strain 63.6F, Isolated from Marine Sediment in the Baltic Sea.</title>
        <authorList>
            <person name="Hausmann B."/>
            <person name="Vandieken V."/>
            <person name="Pjevac P."/>
            <person name="Schreck K."/>
            <person name="Herbold C.W."/>
            <person name="Loy A."/>
        </authorList>
    </citation>
    <scope>NUCLEOTIDE SEQUENCE [LARGE SCALE GENOMIC DNA]</scope>
    <source>
        <strain evidence="2 3">63.6F</strain>
    </source>
</reference>
<dbReference type="InterPro" id="IPR016913">
    <property type="entry name" value="UCP029215"/>
</dbReference>
<comment type="caution">
    <text evidence="2">The sequence shown here is derived from an EMBL/GenBank/DDBJ whole genome shotgun (WGS) entry which is preliminary data.</text>
</comment>
<evidence type="ECO:0000313" key="3">
    <source>
        <dbReference type="Proteomes" id="UP000298460"/>
    </source>
</evidence>
<dbReference type="AlphaFoldDB" id="A0A4Z0R0L5"/>
<accession>A0A4Z0R0L5</accession>